<evidence type="ECO:0000256" key="1">
    <source>
        <dbReference type="SAM" id="MobiDB-lite"/>
    </source>
</evidence>
<dbReference type="RefSeq" id="WP_250828851.1">
    <property type="nucleotide sequence ID" value="NZ_JAMOIL010000044.1"/>
</dbReference>
<feature type="domain" description="DUF6318" evidence="3">
    <location>
        <begin position="54"/>
        <end position="179"/>
    </location>
</feature>
<organism evidence="4 5">
    <name type="scientific">Nocardioides bruguierae</name>
    <dbReference type="NCBI Taxonomy" id="2945102"/>
    <lineage>
        <taxon>Bacteria</taxon>
        <taxon>Bacillati</taxon>
        <taxon>Actinomycetota</taxon>
        <taxon>Actinomycetes</taxon>
        <taxon>Propionibacteriales</taxon>
        <taxon>Nocardioidaceae</taxon>
        <taxon>Nocardioides</taxon>
    </lineage>
</organism>
<evidence type="ECO:0000313" key="4">
    <source>
        <dbReference type="EMBL" id="MCM0622676.1"/>
    </source>
</evidence>
<accession>A0A9X2DB35</accession>
<dbReference type="EMBL" id="JAMOIL010000044">
    <property type="protein sequence ID" value="MCM0622676.1"/>
    <property type="molecule type" value="Genomic_DNA"/>
</dbReference>
<reference evidence="4" key="1">
    <citation type="submission" date="2022-05" db="EMBL/GenBank/DDBJ databases">
        <authorList>
            <person name="Tuo L."/>
        </authorList>
    </citation>
    <scope>NUCLEOTIDE SEQUENCE</scope>
    <source>
        <strain evidence="4">BSK12Z-4</strain>
    </source>
</reference>
<sequence length="186" mass="20003">MTLRPLAAAVALTSALALSACSSDDPDPVVADPTPSAPASIGEATPSADTTVDAWAEESPEGAMAFAQLWLDTFTDAARSGDTTALRSISSRGCATCADFADAIDHRYSHGGSIEMDDWVLTRVTWSQTPEQNFAVNWTMRVPEQRFVDARGIVETAAALRAKYTFQMRWQRDPWQVTAVTTEGAS</sequence>
<feature type="compositionally biased region" description="Low complexity" evidence="1">
    <location>
        <begin position="23"/>
        <end position="40"/>
    </location>
</feature>
<dbReference type="AlphaFoldDB" id="A0A9X2DB35"/>
<dbReference type="Proteomes" id="UP001139485">
    <property type="component" value="Unassembled WGS sequence"/>
</dbReference>
<protein>
    <submittedName>
        <fullName evidence="4">DUF6318 family protein</fullName>
    </submittedName>
</protein>
<feature type="chain" id="PRO_5040909380" evidence="2">
    <location>
        <begin position="20"/>
        <end position="186"/>
    </location>
</feature>
<evidence type="ECO:0000256" key="2">
    <source>
        <dbReference type="SAM" id="SignalP"/>
    </source>
</evidence>
<proteinExistence type="predicted"/>
<keyword evidence="5" id="KW-1185">Reference proteome</keyword>
<dbReference type="Pfam" id="PF19843">
    <property type="entry name" value="DUF6318"/>
    <property type="match status" value="1"/>
</dbReference>
<keyword evidence="2" id="KW-0732">Signal</keyword>
<name>A0A9X2DB35_9ACTN</name>
<dbReference type="InterPro" id="IPR046281">
    <property type="entry name" value="DUF6318"/>
</dbReference>
<feature type="signal peptide" evidence="2">
    <location>
        <begin position="1"/>
        <end position="19"/>
    </location>
</feature>
<evidence type="ECO:0000313" key="5">
    <source>
        <dbReference type="Proteomes" id="UP001139485"/>
    </source>
</evidence>
<gene>
    <name evidence="4" type="ORF">M8330_20510</name>
</gene>
<evidence type="ECO:0000259" key="3">
    <source>
        <dbReference type="Pfam" id="PF19843"/>
    </source>
</evidence>
<feature type="region of interest" description="Disordered" evidence="1">
    <location>
        <begin position="23"/>
        <end position="47"/>
    </location>
</feature>
<dbReference type="PROSITE" id="PS51257">
    <property type="entry name" value="PROKAR_LIPOPROTEIN"/>
    <property type="match status" value="1"/>
</dbReference>
<comment type="caution">
    <text evidence="4">The sequence shown here is derived from an EMBL/GenBank/DDBJ whole genome shotgun (WGS) entry which is preliminary data.</text>
</comment>